<evidence type="ECO:0000256" key="3">
    <source>
        <dbReference type="ARBA" id="ARBA00022989"/>
    </source>
</evidence>
<feature type="transmembrane region" description="Helical" evidence="5">
    <location>
        <begin position="107"/>
        <end position="131"/>
    </location>
</feature>
<proteinExistence type="predicted"/>
<keyword evidence="4 5" id="KW-0472">Membrane</keyword>
<protein>
    <recommendedName>
        <fullName evidence="6">Ion transport domain-containing protein</fullName>
    </recommendedName>
</protein>
<feature type="domain" description="Ion transport" evidence="6">
    <location>
        <begin position="15"/>
        <end position="139"/>
    </location>
</feature>
<keyword evidence="2 5" id="KW-0812">Transmembrane</keyword>
<dbReference type="InterPro" id="IPR051223">
    <property type="entry name" value="Polycystin"/>
</dbReference>
<comment type="subcellular location">
    <subcellularLocation>
        <location evidence="1">Membrane</location>
        <topology evidence="1">Multi-pass membrane protein</topology>
    </subcellularLocation>
</comment>
<accession>A0A7S3C5R7</accession>
<evidence type="ECO:0000313" key="7">
    <source>
        <dbReference type="EMBL" id="CAE0155027.1"/>
    </source>
</evidence>
<evidence type="ECO:0000259" key="6">
    <source>
        <dbReference type="Pfam" id="PF00520"/>
    </source>
</evidence>
<dbReference type="GO" id="GO:0016020">
    <property type="term" value="C:membrane"/>
    <property type="evidence" value="ECO:0007669"/>
    <property type="project" value="UniProtKB-SubCell"/>
</dbReference>
<sequence>MHDKIGEAALFQNIGNALSVCLMLRMLLATDAHPRIGVLVRTLMVGFDDIMHFFLLVGVLFAASTVVAYTAFGSKEPSFSSVPTTIETLLSVTLGEWPEGALSDLKLFVFLAFFLALNFFLVLNYIIAIIVDAFTKVKAALEEDESEQSIFADIKAIYIVEIKRRLHGWPSTAETIDCLEKLKCTAVSCSVLKAGLPKFRRLVLYRWLQHYHNHSEHLRPAPAVLRTYDHDIADKLAYMLGKRVPTTLEILSQKQRALRARRQSTICRRQSTICLDGATAAAAVIESSSGI</sequence>
<feature type="transmembrane region" description="Helical" evidence="5">
    <location>
        <begin position="50"/>
        <end position="72"/>
    </location>
</feature>
<dbReference type="Pfam" id="PF00520">
    <property type="entry name" value="Ion_trans"/>
    <property type="match status" value="1"/>
</dbReference>
<dbReference type="Gene3D" id="1.10.287.70">
    <property type="match status" value="1"/>
</dbReference>
<dbReference type="InterPro" id="IPR005821">
    <property type="entry name" value="Ion_trans_dom"/>
</dbReference>
<evidence type="ECO:0000256" key="2">
    <source>
        <dbReference type="ARBA" id="ARBA00022692"/>
    </source>
</evidence>
<dbReference type="PANTHER" id="PTHR10877">
    <property type="entry name" value="POLYCYSTIN FAMILY MEMBER"/>
    <property type="match status" value="1"/>
</dbReference>
<reference evidence="7" key="1">
    <citation type="submission" date="2021-01" db="EMBL/GenBank/DDBJ databases">
        <authorList>
            <person name="Corre E."/>
            <person name="Pelletier E."/>
            <person name="Niang G."/>
            <person name="Scheremetjew M."/>
            <person name="Finn R."/>
            <person name="Kale V."/>
            <person name="Holt S."/>
            <person name="Cochrane G."/>
            <person name="Meng A."/>
            <person name="Brown T."/>
            <person name="Cohen L."/>
        </authorList>
    </citation>
    <scope>NUCLEOTIDE SEQUENCE</scope>
    <source>
        <strain evidence="7">CCMP281</strain>
    </source>
</reference>
<evidence type="ECO:0000256" key="4">
    <source>
        <dbReference type="ARBA" id="ARBA00023136"/>
    </source>
</evidence>
<keyword evidence="3 5" id="KW-1133">Transmembrane helix</keyword>
<evidence type="ECO:0000256" key="5">
    <source>
        <dbReference type="SAM" id="Phobius"/>
    </source>
</evidence>
<name>A0A7S3C5R7_9EUKA</name>
<dbReference type="AlphaFoldDB" id="A0A7S3C5R7"/>
<dbReference type="PANTHER" id="PTHR10877:SF183">
    <property type="entry name" value="AT14535P-RELATED"/>
    <property type="match status" value="1"/>
</dbReference>
<gene>
    <name evidence="7" type="ORF">HERI1096_LOCUS40939</name>
</gene>
<evidence type="ECO:0000256" key="1">
    <source>
        <dbReference type="ARBA" id="ARBA00004141"/>
    </source>
</evidence>
<organism evidence="7">
    <name type="scientific">Haptolina ericina</name>
    <dbReference type="NCBI Taxonomy" id="156174"/>
    <lineage>
        <taxon>Eukaryota</taxon>
        <taxon>Haptista</taxon>
        <taxon>Haptophyta</taxon>
        <taxon>Prymnesiophyceae</taxon>
        <taxon>Prymnesiales</taxon>
        <taxon>Prymnesiaceae</taxon>
        <taxon>Haptolina</taxon>
    </lineage>
</organism>
<dbReference type="EMBL" id="HBHX01073920">
    <property type="protein sequence ID" value="CAE0155027.1"/>
    <property type="molecule type" value="Transcribed_RNA"/>
</dbReference>
<dbReference type="GO" id="GO:0005216">
    <property type="term" value="F:monoatomic ion channel activity"/>
    <property type="evidence" value="ECO:0007669"/>
    <property type="project" value="InterPro"/>
</dbReference>